<dbReference type="RefSeq" id="WP_185624571.1">
    <property type="nucleotide sequence ID" value="NZ_JABGBW010000007.1"/>
</dbReference>
<dbReference type="CDD" id="cd00093">
    <property type="entry name" value="HTH_XRE"/>
    <property type="match status" value="1"/>
</dbReference>
<comment type="caution">
    <text evidence="1">The sequence shown here is derived from an EMBL/GenBank/DDBJ whole genome shotgun (WGS) entry which is preliminary data.</text>
</comment>
<accession>A0ABR6TN15</accession>
<keyword evidence="2" id="KW-1185">Reference proteome</keyword>
<dbReference type="Proteomes" id="UP000713904">
    <property type="component" value="Unassembled WGS sequence"/>
</dbReference>
<organism evidence="1 2">
    <name type="scientific">Peptostreptococcus canis</name>
    <dbReference type="NCBI Taxonomy" id="1159213"/>
    <lineage>
        <taxon>Bacteria</taxon>
        <taxon>Bacillati</taxon>
        <taxon>Bacillota</taxon>
        <taxon>Clostridia</taxon>
        <taxon>Peptostreptococcales</taxon>
        <taxon>Peptostreptococcaceae</taxon>
        <taxon>Peptostreptococcus</taxon>
    </lineage>
</organism>
<dbReference type="InterPro" id="IPR001387">
    <property type="entry name" value="Cro/C1-type_HTH"/>
</dbReference>
<gene>
    <name evidence="1" type="ORF">HLB29_07590</name>
</gene>
<protein>
    <submittedName>
        <fullName evidence="1">Helix-turn-helix transcriptional regulator</fullName>
    </submittedName>
</protein>
<evidence type="ECO:0000313" key="1">
    <source>
        <dbReference type="EMBL" id="MBC2576549.1"/>
    </source>
</evidence>
<dbReference type="InterPro" id="IPR010982">
    <property type="entry name" value="Lambda_DNA-bd_dom_sf"/>
</dbReference>
<evidence type="ECO:0000313" key="2">
    <source>
        <dbReference type="Proteomes" id="UP000713904"/>
    </source>
</evidence>
<name>A0ABR6TN15_9FIRM</name>
<dbReference type="SUPFAM" id="SSF47413">
    <property type="entry name" value="lambda repressor-like DNA-binding domains"/>
    <property type="match status" value="1"/>
</dbReference>
<reference evidence="1 2" key="1">
    <citation type="submission" date="2020-05" db="EMBL/GenBank/DDBJ databases">
        <title>Draft genome of xy-202 and genomic insight in genome of the genus Peptostreptococcus.</title>
        <authorList>
            <person name="Zhang Z."/>
        </authorList>
    </citation>
    <scope>NUCLEOTIDE SEQUENCE [LARGE SCALE GENOMIC DNA]</scope>
    <source>
        <strain evidence="1 2">DSM 27025</strain>
    </source>
</reference>
<sequence>MIKTNKLKAKIVEMGFNLTSFAEELGMDYSTFYRRMTGQMSFTVSDVEKITRVLYLTNSEIIEIFFSKEIA</sequence>
<proteinExistence type="predicted"/>
<dbReference type="EMBL" id="JABGBW010000007">
    <property type="protein sequence ID" value="MBC2576549.1"/>
    <property type="molecule type" value="Genomic_DNA"/>
</dbReference>